<reference evidence="1 2" key="1">
    <citation type="submission" date="2022-09" db="EMBL/GenBank/DDBJ databases">
        <title>Chryseobacterium oleae sp.nov., isolated from the inter-root soil of Pyrola calliantha H. Andr. in Tibet.</title>
        <authorList>
            <person name="Li Z."/>
        </authorList>
    </citation>
    <scope>NUCLEOTIDE SEQUENCE [LARGE SCALE GENOMIC DNA]</scope>
    <source>
        <strain evidence="2">pc1-10</strain>
    </source>
</reference>
<evidence type="ECO:0008006" key="3">
    <source>
        <dbReference type="Google" id="ProtNLM"/>
    </source>
</evidence>
<dbReference type="Proteomes" id="UP001525566">
    <property type="component" value="Unassembled WGS sequence"/>
</dbReference>
<accession>A0ABT2IVN1</accession>
<dbReference type="EMBL" id="JAOAMU010000004">
    <property type="protein sequence ID" value="MCT2562905.1"/>
    <property type="molecule type" value="Genomic_DNA"/>
</dbReference>
<dbReference type="RefSeq" id="WP_259839311.1">
    <property type="nucleotide sequence ID" value="NZ_JAOAMU010000004.1"/>
</dbReference>
<organism evidence="1 2">
    <name type="scientific">Chryseobacterium herbae</name>
    <dbReference type="NCBI Taxonomy" id="2976476"/>
    <lineage>
        <taxon>Bacteria</taxon>
        <taxon>Pseudomonadati</taxon>
        <taxon>Bacteroidota</taxon>
        <taxon>Flavobacteriia</taxon>
        <taxon>Flavobacteriales</taxon>
        <taxon>Weeksellaceae</taxon>
        <taxon>Chryseobacterium group</taxon>
        <taxon>Chryseobacterium</taxon>
    </lineage>
</organism>
<name>A0ABT2IVN1_9FLAO</name>
<proteinExistence type="predicted"/>
<gene>
    <name evidence="1" type="ORF">N0B48_13510</name>
</gene>
<protein>
    <recommendedName>
        <fullName evidence="3">Bacteriocin-type signal sequence-containing protein</fullName>
    </recommendedName>
</protein>
<keyword evidence="2" id="KW-1185">Reference proteome</keyword>
<evidence type="ECO:0000313" key="1">
    <source>
        <dbReference type="EMBL" id="MCT2562905.1"/>
    </source>
</evidence>
<evidence type="ECO:0000313" key="2">
    <source>
        <dbReference type="Proteomes" id="UP001525566"/>
    </source>
</evidence>
<sequence length="50" mass="5559">MKKLKRNDLKKINGSGTAIITECDIDMNCPIGLCCSNGNICRDPKRYPCI</sequence>
<comment type="caution">
    <text evidence="1">The sequence shown here is derived from an EMBL/GenBank/DDBJ whole genome shotgun (WGS) entry which is preliminary data.</text>
</comment>